<dbReference type="Pfam" id="PF00135">
    <property type="entry name" value="COesterase"/>
    <property type="match status" value="1"/>
</dbReference>
<evidence type="ECO:0000313" key="6">
    <source>
        <dbReference type="Proteomes" id="UP000271554"/>
    </source>
</evidence>
<protein>
    <recommendedName>
        <fullName evidence="3">Carboxylic ester hydrolase</fullName>
        <ecNumber evidence="3">3.1.1.-</ecNumber>
    </recommendedName>
</protein>
<keyword evidence="6" id="KW-1185">Reference proteome</keyword>
<evidence type="ECO:0000256" key="3">
    <source>
        <dbReference type="RuleBase" id="RU361235"/>
    </source>
</evidence>
<dbReference type="SUPFAM" id="SSF53474">
    <property type="entry name" value="alpha/beta-Hydrolases"/>
    <property type="match status" value="1"/>
</dbReference>
<dbReference type="KEGG" id="shun:DWB77_06721"/>
<dbReference type="InterPro" id="IPR019826">
    <property type="entry name" value="Carboxylesterase_B_AS"/>
</dbReference>
<dbReference type="OrthoDB" id="3199405at2"/>
<evidence type="ECO:0000256" key="2">
    <source>
        <dbReference type="ARBA" id="ARBA00022801"/>
    </source>
</evidence>
<accession>A0A387HSR2</accession>
<dbReference type="AlphaFoldDB" id="A0A387HSR2"/>
<dbReference type="PANTHER" id="PTHR11559">
    <property type="entry name" value="CARBOXYLESTERASE"/>
    <property type="match status" value="1"/>
</dbReference>
<feature type="domain" description="Carboxylesterase type B" evidence="4">
    <location>
        <begin position="7"/>
        <end position="462"/>
    </location>
</feature>
<reference evidence="5 6" key="1">
    <citation type="submission" date="2018-10" db="EMBL/GenBank/DDBJ databases">
        <title>Relationship between Morphology and Antimicrobial Activity in Streptomyces.</title>
        <authorList>
            <person name="Kang H.J."/>
            <person name="Kim S.B."/>
        </authorList>
    </citation>
    <scope>NUCLEOTIDE SEQUENCE [LARGE SCALE GENOMIC DNA]</scope>
    <source>
        <strain evidence="5 6">BH38</strain>
    </source>
</reference>
<dbReference type="GO" id="GO:0016787">
    <property type="term" value="F:hydrolase activity"/>
    <property type="evidence" value="ECO:0007669"/>
    <property type="project" value="UniProtKB-KW"/>
</dbReference>
<gene>
    <name evidence="5" type="ORF">DWB77_06721</name>
</gene>
<dbReference type="EC" id="3.1.1.-" evidence="3"/>
<dbReference type="RefSeq" id="WP_120725952.1">
    <property type="nucleotide sequence ID" value="NZ_CP032698.1"/>
</dbReference>
<name>A0A387HSR2_9ACTN</name>
<dbReference type="PROSITE" id="PS00122">
    <property type="entry name" value="CARBOXYLESTERASE_B_1"/>
    <property type="match status" value="1"/>
</dbReference>
<dbReference type="EMBL" id="CP032698">
    <property type="protein sequence ID" value="AYG84507.1"/>
    <property type="molecule type" value="Genomic_DNA"/>
</dbReference>
<dbReference type="Gene3D" id="3.40.50.1820">
    <property type="entry name" value="alpha/beta hydrolase"/>
    <property type="match status" value="1"/>
</dbReference>
<evidence type="ECO:0000256" key="1">
    <source>
        <dbReference type="ARBA" id="ARBA00005964"/>
    </source>
</evidence>
<sequence>MTGPARAPEIRTTSGTVRGRMEDGTAVFRGIPFAQPPVGPLHLAPPVPALPWDGVREAVSFGPTPPQSLALGFGAGPENTSGSDEWLTVNVWSPDPGTTARLPVLVWIYGGAYLVGTAEGPTYEGAALARRGTVVVTFSHRVGAEGYGHFEGAVPNRALLDQVAALEWVRDNIAAFGGDPDRVTVFGESAGAGAIAALLAMPRAAGLFRRAVAQSVPGSVFSPALASDVGAGVAAELGLPATLEALAPVAPAALRDAADAVLGKITQYGERWGRIAHAHLPFSPVVDGEVLPSSPWEALRAGHGRDVDLIAGYNRDEARLFTVMSGRYGKITQEEADTALSRFAPGGEGAAAYRASFPEADPTTMQDLVLSDWLFRMPSLRLAEAHTAGGGTSYAYELAWPAPAFGGVLGACHGLDVPLVFGTLRGGIATMLLGEEPSAEAEAVSEAMGGAWTAFAAHGDPGWAAYRTGERLMRVFAAEPHTRPCPQEASRRIWAQHDFSAMELVPGAGPVHTA</sequence>
<evidence type="ECO:0000313" key="5">
    <source>
        <dbReference type="EMBL" id="AYG84507.1"/>
    </source>
</evidence>
<keyword evidence="2 3" id="KW-0378">Hydrolase</keyword>
<dbReference type="InterPro" id="IPR029058">
    <property type="entry name" value="AB_hydrolase_fold"/>
</dbReference>
<dbReference type="InterPro" id="IPR002018">
    <property type="entry name" value="CarbesteraseB"/>
</dbReference>
<dbReference type="InterPro" id="IPR050309">
    <property type="entry name" value="Type-B_Carboxylest/Lipase"/>
</dbReference>
<evidence type="ECO:0000259" key="4">
    <source>
        <dbReference type="Pfam" id="PF00135"/>
    </source>
</evidence>
<comment type="similarity">
    <text evidence="1 3">Belongs to the type-B carboxylesterase/lipase family.</text>
</comment>
<dbReference type="Proteomes" id="UP000271554">
    <property type="component" value="Chromosome"/>
</dbReference>
<proteinExistence type="inferred from homology"/>
<organism evidence="5 6">
    <name type="scientific">Streptomyces hundungensis</name>
    <dbReference type="NCBI Taxonomy" id="1077946"/>
    <lineage>
        <taxon>Bacteria</taxon>
        <taxon>Bacillati</taxon>
        <taxon>Actinomycetota</taxon>
        <taxon>Actinomycetes</taxon>
        <taxon>Kitasatosporales</taxon>
        <taxon>Streptomycetaceae</taxon>
        <taxon>Streptomyces</taxon>
    </lineage>
</organism>